<dbReference type="Proteomes" id="UP001181622">
    <property type="component" value="Unassembled WGS sequence"/>
</dbReference>
<name>A0ABU1DLJ5_9HYPH</name>
<feature type="transmembrane region" description="Helical" evidence="1">
    <location>
        <begin position="96"/>
        <end position="113"/>
    </location>
</feature>
<reference evidence="3" key="1">
    <citation type="submission" date="2020-10" db="EMBL/GenBank/DDBJ databases">
        <authorList>
            <person name="Abbas A."/>
            <person name="Razzaq R."/>
            <person name="Waqas M."/>
            <person name="Abbas N."/>
            <person name="Nielsen T.K."/>
            <person name="Hansen L.H."/>
            <person name="Hussain S."/>
            <person name="Shahid M."/>
        </authorList>
    </citation>
    <scope>NUCLEOTIDE SEQUENCE</scope>
    <source>
        <strain evidence="3">S14</strain>
    </source>
</reference>
<feature type="transmembrane region" description="Helical" evidence="1">
    <location>
        <begin position="142"/>
        <end position="163"/>
    </location>
</feature>
<feature type="transmembrane region" description="Helical" evidence="1">
    <location>
        <begin position="25"/>
        <end position="47"/>
    </location>
</feature>
<feature type="transmembrane region" description="Helical" evidence="1">
    <location>
        <begin position="59"/>
        <end position="76"/>
    </location>
</feature>
<keyword evidence="1" id="KW-0472">Membrane</keyword>
<dbReference type="RefSeq" id="WP_309394755.1">
    <property type="nucleotide sequence ID" value="NZ_JADBEO010000069.1"/>
</dbReference>
<dbReference type="InterPro" id="IPR009936">
    <property type="entry name" value="DUF1468"/>
</dbReference>
<sequence length="176" mass="19063">MTDITEPQPGESDEPALVTLRTADVVVACLFLVVSAIVISDSVRLGFHWQDSVGPAPGYFPFYIAVVMAIASAYNLGRAILARGPEEQEGMTTKTGVLRMSAIFLPAVLYVFATSYIGIYVASAIYIAAFMIFFGKFAVWKALAVALSIAIVSFMMFEVWFLVPLPKGPLEAAFGY</sequence>
<keyword evidence="4" id="KW-1185">Reference proteome</keyword>
<evidence type="ECO:0000313" key="4">
    <source>
        <dbReference type="Proteomes" id="UP001181622"/>
    </source>
</evidence>
<comment type="caution">
    <text evidence="3">The sequence shown here is derived from an EMBL/GenBank/DDBJ whole genome shotgun (WGS) entry which is preliminary data.</text>
</comment>
<dbReference type="Pfam" id="PF07331">
    <property type="entry name" value="TctB"/>
    <property type="match status" value="1"/>
</dbReference>
<keyword evidence="1" id="KW-1133">Transmembrane helix</keyword>
<keyword evidence="1" id="KW-0812">Transmembrane</keyword>
<dbReference type="EMBL" id="JADBEO010000069">
    <property type="protein sequence ID" value="MDR4308750.1"/>
    <property type="molecule type" value="Genomic_DNA"/>
</dbReference>
<protein>
    <submittedName>
        <fullName evidence="3">Tripartite tricarboxylate transporter TctB family protein</fullName>
    </submittedName>
</protein>
<accession>A0ABU1DLJ5</accession>
<proteinExistence type="predicted"/>
<evidence type="ECO:0000256" key="1">
    <source>
        <dbReference type="SAM" id="Phobius"/>
    </source>
</evidence>
<evidence type="ECO:0000259" key="2">
    <source>
        <dbReference type="Pfam" id="PF07331"/>
    </source>
</evidence>
<gene>
    <name evidence="3" type="ORF">IHQ68_19185</name>
</gene>
<organism evidence="3 4">
    <name type="scientific">Chelatococcus sambhunathii</name>
    <dbReference type="NCBI Taxonomy" id="363953"/>
    <lineage>
        <taxon>Bacteria</taxon>
        <taxon>Pseudomonadati</taxon>
        <taxon>Pseudomonadota</taxon>
        <taxon>Alphaproteobacteria</taxon>
        <taxon>Hyphomicrobiales</taxon>
        <taxon>Chelatococcaceae</taxon>
        <taxon>Chelatococcus</taxon>
    </lineage>
</organism>
<evidence type="ECO:0000313" key="3">
    <source>
        <dbReference type="EMBL" id="MDR4308750.1"/>
    </source>
</evidence>
<feature type="domain" description="DUF1468" evidence="2">
    <location>
        <begin position="26"/>
        <end position="166"/>
    </location>
</feature>